<evidence type="ECO:0000313" key="2">
    <source>
        <dbReference type="Proteomes" id="UP000178089"/>
    </source>
</evidence>
<dbReference type="NCBIfam" id="TIGR02436">
    <property type="entry name" value="four helix bundle protein"/>
    <property type="match status" value="1"/>
</dbReference>
<name>A0A1G2N0E9_9BACT</name>
<reference evidence="1 2" key="1">
    <citation type="journal article" date="2016" name="Nat. Commun.">
        <title>Thousands of microbial genomes shed light on interconnected biogeochemical processes in an aquifer system.</title>
        <authorList>
            <person name="Anantharaman K."/>
            <person name="Brown C.T."/>
            <person name="Hug L.A."/>
            <person name="Sharon I."/>
            <person name="Castelle C.J."/>
            <person name="Probst A.J."/>
            <person name="Thomas B.C."/>
            <person name="Singh A."/>
            <person name="Wilkins M.J."/>
            <person name="Karaoz U."/>
            <person name="Brodie E.L."/>
            <person name="Williams K.H."/>
            <person name="Hubbard S.S."/>
            <person name="Banfield J.F."/>
        </authorList>
    </citation>
    <scope>NUCLEOTIDE SEQUENCE [LARGE SCALE GENOMIC DNA]</scope>
</reference>
<comment type="caution">
    <text evidence="1">The sequence shown here is derived from an EMBL/GenBank/DDBJ whole genome shotgun (WGS) entry which is preliminary data.</text>
</comment>
<dbReference type="PANTHER" id="PTHR38471">
    <property type="entry name" value="FOUR HELIX BUNDLE PROTEIN"/>
    <property type="match status" value="1"/>
</dbReference>
<dbReference type="Pfam" id="PF05635">
    <property type="entry name" value="23S_rRNA_IVP"/>
    <property type="match status" value="1"/>
</dbReference>
<dbReference type="Proteomes" id="UP000178089">
    <property type="component" value="Unassembled WGS sequence"/>
</dbReference>
<dbReference type="Gene3D" id="1.20.1440.60">
    <property type="entry name" value="23S rRNA-intervening sequence"/>
    <property type="match status" value="1"/>
</dbReference>
<evidence type="ECO:0008006" key="3">
    <source>
        <dbReference type="Google" id="ProtNLM"/>
    </source>
</evidence>
<dbReference type="SUPFAM" id="SSF158446">
    <property type="entry name" value="IVS-encoded protein-like"/>
    <property type="match status" value="1"/>
</dbReference>
<dbReference type="InterPro" id="IPR036583">
    <property type="entry name" value="23S_rRNA_IVS_sf"/>
</dbReference>
<dbReference type="PANTHER" id="PTHR38471:SF2">
    <property type="entry name" value="FOUR HELIX BUNDLE PROTEIN"/>
    <property type="match status" value="1"/>
</dbReference>
<evidence type="ECO:0000313" key="1">
    <source>
        <dbReference type="EMBL" id="OHA28802.1"/>
    </source>
</evidence>
<gene>
    <name evidence="1" type="ORF">A3F51_02375</name>
</gene>
<organism evidence="1 2">
    <name type="scientific">Candidatus Taylorbacteria bacterium RIFCSPHIGHO2_12_FULL_45_16</name>
    <dbReference type="NCBI Taxonomy" id="1802315"/>
    <lineage>
        <taxon>Bacteria</taxon>
        <taxon>Candidatus Tayloriibacteriota</taxon>
    </lineage>
</organism>
<dbReference type="AlphaFoldDB" id="A0A1G2N0E9"/>
<proteinExistence type="predicted"/>
<dbReference type="CDD" id="cd16377">
    <property type="entry name" value="23S_rRNA_IVP_like"/>
    <property type="match status" value="1"/>
</dbReference>
<dbReference type="EMBL" id="MHRT01000007">
    <property type="protein sequence ID" value="OHA28802.1"/>
    <property type="molecule type" value="Genomic_DNA"/>
</dbReference>
<sequence>MVYKRFEELPVWQDARRVVKDIYDLLSRNEKLRRDFSLSDQLKRASYSIMLNISEGFERDTNKEFAYFLNVAKGSAGEVRSILYIIEDNNHVPVSELTQVRYEIETVSTQLSNFRSFILKRGVSK</sequence>
<accession>A0A1G2N0E9</accession>
<dbReference type="InterPro" id="IPR012657">
    <property type="entry name" value="23S_rRNA-intervening_sequence"/>
</dbReference>
<protein>
    <recommendedName>
        <fullName evidence="3">Four helix bundle protein</fullName>
    </recommendedName>
</protein>
<dbReference type="STRING" id="1802315.A3F51_02375"/>